<reference evidence="2 3" key="1">
    <citation type="submission" date="2023-11" db="EMBL/GenBank/DDBJ databases">
        <title>Halocaridina rubra genome assembly.</title>
        <authorList>
            <person name="Smith C."/>
        </authorList>
    </citation>
    <scope>NUCLEOTIDE SEQUENCE [LARGE SCALE GENOMIC DNA]</scope>
    <source>
        <strain evidence="2">EP-1</strain>
        <tissue evidence="2">Whole</tissue>
    </source>
</reference>
<keyword evidence="3" id="KW-1185">Reference proteome</keyword>
<feature type="compositionally biased region" description="Polar residues" evidence="1">
    <location>
        <begin position="67"/>
        <end position="79"/>
    </location>
</feature>
<dbReference type="EMBL" id="JAXCGZ010013480">
    <property type="protein sequence ID" value="KAK7072449.1"/>
    <property type="molecule type" value="Genomic_DNA"/>
</dbReference>
<dbReference type="AlphaFoldDB" id="A0AAN8X3U9"/>
<gene>
    <name evidence="2" type="ORF">SK128_019619</name>
</gene>
<protein>
    <submittedName>
        <fullName evidence="2">Uncharacterized protein</fullName>
    </submittedName>
</protein>
<organism evidence="2 3">
    <name type="scientific">Halocaridina rubra</name>
    <name type="common">Hawaiian red shrimp</name>
    <dbReference type="NCBI Taxonomy" id="373956"/>
    <lineage>
        <taxon>Eukaryota</taxon>
        <taxon>Metazoa</taxon>
        <taxon>Ecdysozoa</taxon>
        <taxon>Arthropoda</taxon>
        <taxon>Crustacea</taxon>
        <taxon>Multicrustacea</taxon>
        <taxon>Malacostraca</taxon>
        <taxon>Eumalacostraca</taxon>
        <taxon>Eucarida</taxon>
        <taxon>Decapoda</taxon>
        <taxon>Pleocyemata</taxon>
        <taxon>Caridea</taxon>
        <taxon>Atyoidea</taxon>
        <taxon>Atyidae</taxon>
        <taxon>Halocaridina</taxon>
    </lineage>
</organism>
<accession>A0AAN8X3U9</accession>
<comment type="caution">
    <text evidence="2">The sequence shown here is derived from an EMBL/GenBank/DDBJ whole genome shotgun (WGS) entry which is preliminary data.</text>
</comment>
<proteinExistence type="predicted"/>
<evidence type="ECO:0000256" key="1">
    <source>
        <dbReference type="SAM" id="MobiDB-lite"/>
    </source>
</evidence>
<dbReference type="Proteomes" id="UP001381693">
    <property type="component" value="Unassembled WGS sequence"/>
</dbReference>
<evidence type="ECO:0000313" key="2">
    <source>
        <dbReference type="EMBL" id="KAK7072449.1"/>
    </source>
</evidence>
<feature type="non-terminal residue" evidence="2">
    <location>
        <position position="1"/>
    </location>
</feature>
<name>A0AAN8X3U9_HALRR</name>
<sequence>VGPSVSYKSRTPRGSPRRNPAGGGSHTSFQPFSRSIAKSKSYNSHLNKGPGASGNEKRHRSLERQRISPQNNGVKDSFR</sequence>
<feature type="region of interest" description="Disordered" evidence="1">
    <location>
        <begin position="1"/>
        <end position="79"/>
    </location>
</feature>
<evidence type="ECO:0000313" key="3">
    <source>
        <dbReference type="Proteomes" id="UP001381693"/>
    </source>
</evidence>
<feature type="compositionally biased region" description="Polar residues" evidence="1">
    <location>
        <begin position="26"/>
        <end position="46"/>
    </location>
</feature>